<evidence type="ECO:0000313" key="1">
    <source>
        <dbReference type="EMBL" id="KAH3800646.1"/>
    </source>
</evidence>
<name>A0A9D4J5K3_DREPO</name>
<sequence length="191" mass="22210">MPMSIMLFQTRAPPYNHHPAIHNVCPGTETLSIQSDQEFLEGRRRNVLQYPSIVSFMCALMAELDTTFLSRIRYDGDAYFTRFEWGANANPHAHRLYFSREFSQHMDSLKLNIQNCLQSAKDECLNTGQDLDNPLVQDTIRTRVLDCWDHARKDYIEYMRPFYTNWNAGLLADGKNKTFDYIYEGPPPSAD</sequence>
<accession>A0A9D4J5K3</accession>
<keyword evidence="2" id="KW-1185">Reference proteome</keyword>
<reference evidence="1" key="1">
    <citation type="journal article" date="2019" name="bioRxiv">
        <title>The Genome of the Zebra Mussel, Dreissena polymorpha: A Resource for Invasive Species Research.</title>
        <authorList>
            <person name="McCartney M.A."/>
            <person name="Auch B."/>
            <person name="Kono T."/>
            <person name="Mallez S."/>
            <person name="Zhang Y."/>
            <person name="Obille A."/>
            <person name="Becker A."/>
            <person name="Abrahante J.E."/>
            <person name="Garbe J."/>
            <person name="Badalamenti J.P."/>
            <person name="Herman A."/>
            <person name="Mangelson H."/>
            <person name="Liachko I."/>
            <person name="Sullivan S."/>
            <person name="Sone E.D."/>
            <person name="Koren S."/>
            <person name="Silverstein K.A.T."/>
            <person name="Beckman K.B."/>
            <person name="Gohl D.M."/>
        </authorList>
    </citation>
    <scope>NUCLEOTIDE SEQUENCE</scope>
    <source>
        <strain evidence="1">Duluth1</strain>
        <tissue evidence="1">Whole animal</tissue>
    </source>
</reference>
<protein>
    <submittedName>
        <fullName evidence="1">Uncharacterized protein</fullName>
    </submittedName>
</protein>
<evidence type="ECO:0000313" key="2">
    <source>
        <dbReference type="Proteomes" id="UP000828390"/>
    </source>
</evidence>
<comment type="caution">
    <text evidence="1">The sequence shown here is derived from an EMBL/GenBank/DDBJ whole genome shotgun (WGS) entry which is preliminary data.</text>
</comment>
<organism evidence="1 2">
    <name type="scientific">Dreissena polymorpha</name>
    <name type="common">Zebra mussel</name>
    <name type="synonym">Mytilus polymorpha</name>
    <dbReference type="NCBI Taxonomy" id="45954"/>
    <lineage>
        <taxon>Eukaryota</taxon>
        <taxon>Metazoa</taxon>
        <taxon>Spiralia</taxon>
        <taxon>Lophotrochozoa</taxon>
        <taxon>Mollusca</taxon>
        <taxon>Bivalvia</taxon>
        <taxon>Autobranchia</taxon>
        <taxon>Heteroconchia</taxon>
        <taxon>Euheterodonta</taxon>
        <taxon>Imparidentia</taxon>
        <taxon>Neoheterodontei</taxon>
        <taxon>Myida</taxon>
        <taxon>Dreissenoidea</taxon>
        <taxon>Dreissenidae</taxon>
        <taxon>Dreissena</taxon>
    </lineage>
</organism>
<gene>
    <name evidence="1" type="ORF">DPMN_154284</name>
</gene>
<dbReference type="AlphaFoldDB" id="A0A9D4J5K3"/>
<proteinExistence type="predicted"/>
<reference evidence="1" key="2">
    <citation type="submission" date="2020-11" db="EMBL/GenBank/DDBJ databases">
        <authorList>
            <person name="McCartney M.A."/>
            <person name="Auch B."/>
            <person name="Kono T."/>
            <person name="Mallez S."/>
            <person name="Becker A."/>
            <person name="Gohl D.M."/>
            <person name="Silverstein K.A.T."/>
            <person name="Koren S."/>
            <person name="Bechman K.B."/>
            <person name="Herman A."/>
            <person name="Abrahante J.E."/>
            <person name="Garbe J."/>
        </authorList>
    </citation>
    <scope>NUCLEOTIDE SEQUENCE</scope>
    <source>
        <strain evidence="1">Duluth1</strain>
        <tissue evidence="1">Whole animal</tissue>
    </source>
</reference>
<dbReference type="EMBL" id="JAIWYP010000007">
    <property type="protein sequence ID" value="KAH3800646.1"/>
    <property type="molecule type" value="Genomic_DNA"/>
</dbReference>
<dbReference type="Proteomes" id="UP000828390">
    <property type="component" value="Unassembled WGS sequence"/>
</dbReference>